<evidence type="ECO:0000313" key="2">
    <source>
        <dbReference type="Proteomes" id="UP000236291"/>
    </source>
</evidence>
<reference evidence="1 2" key="1">
    <citation type="journal article" date="2014" name="Am. J. Bot.">
        <title>Genome assembly and annotation for red clover (Trifolium pratense; Fabaceae).</title>
        <authorList>
            <person name="Istvanek J."/>
            <person name="Jaros M."/>
            <person name="Krenek A."/>
            <person name="Repkova J."/>
        </authorList>
    </citation>
    <scope>NUCLEOTIDE SEQUENCE [LARGE SCALE GENOMIC DNA]</scope>
    <source>
        <strain evidence="2">cv. Tatra</strain>
        <tissue evidence="1">Young leaves</tissue>
    </source>
</reference>
<gene>
    <name evidence="1" type="ORF">L195_g006028</name>
</gene>
<protein>
    <submittedName>
        <fullName evidence="1">Uncharacterized protein</fullName>
    </submittedName>
</protein>
<dbReference type="Proteomes" id="UP000236291">
    <property type="component" value="Unassembled WGS sequence"/>
</dbReference>
<organism evidence="1 2">
    <name type="scientific">Trifolium pratense</name>
    <name type="common">Red clover</name>
    <dbReference type="NCBI Taxonomy" id="57577"/>
    <lineage>
        <taxon>Eukaryota</taxon>
        <taxon>Viridiplantae</taxon>
        <taxon>Streptophyta</taxon>
        <taxon>Embryophyta</taxon>
        <taxon>Tracheophyta</taxon>
        <taxon>Spermatophyta</taxon>
        <taxon>Magnoliopsida</taxon>
        <taxon>eudicotyledons</taxon>
        <taxon>Gunneridae</taxon>
        <taxon>Pentapetalae</taxon>
        <taxon>rosids</taxon>
        <taxon>fabids</taxon>
        <taxon>Fabales</taxon>
        <taxon>Fabaceae</taxon>
        <taxon>Papilionoideae</taxon>
        <taxon>50 kb inversion clade</taxon>
        <taxon>NPAAA clade</taxon>
        <taxon>Hologalegina</taxon>
        <taxon>IRL clade</taxon>
        <taxon>Trifolieae</taxon>
        <taxon>Trifolium</taxon>
    </lineage>
</organism>
<reference evidence="1 2" key="2">
    <citation type="journal article" date="2017" name="Front. Plant Sci.">
        <title>Gene Classification and Mining of Molecular Markers Useful in Red Clover (Trifolium pratense) Breeding.</title>
        <authorList>
            <person name="Istvanek J."/>
            <person name="Dluhosova J."/>
            <person name="Dluhos P."/>
            <person name="Patkova L."/>
            <person name="Nedelnik J."/>
            <person name="Repkova J."/>
        </authorList>
    </citation>
    <scope>NUCLEOTIDE SEQUENCE [LARGE SCALE GENOMIC DNA]</scope>
    <source>
        <strain evidence="2">cv. Tatra</strain>
        <tissue evidence="1">Young leaves</tissue>
    </source>
</reference>
<dbReference type="EMBL" id="ASHM01003172">
    <property type="protein sequence ID" value="PNY09476.1"/>
    <property type="molecule type" value="Genomic_DNA"/>
</dbReference>
<evidence type="ECO:0000313" key="1">
    <source>
        <dbReference type="EMBL" id="PNY09476.1"/>
    </source>
</evidence>
<dbReference type="AlphaFoldDB" id="A0A2K3P2F4"/>
<accession>A0A2K3P2F4</accession>
<sequence>MRAWLAAPQAVRKACLGRAPCAQGRGQTPSRPGIAPRAGIGAPLASYCCSFTCEIS</sequence>
<proteinExistence type="predicted"/>
<comment type="caution">
    <text evidence="1">The sequence shown here is derived from an EMBL/GenBank/DDBJ whole genome shotgun (WGS) entry which is preliminary data.</text>
</comment>
<name>A0A2K3P2F4_TRIPR</name>